<dbReference type="InParanoid" id="A0A482X759"/>
<evidence type="ECO:0000256" key="1">
    <source>
        <dbReference type="SAM" id="SignalP"/>
    </source>
</evidence>
<evidence type="ECO:0000313" key="2">
    <source>
        <dbReference type="EMBL" id="RZF41240.1"/>
    </source>
</evidence>
<dbReference type="Gene3D" id="2.60.40.10">
    <property type="entry name" value="Immunoglobulins"/>
    <property type="match status" value="1"/>
</dbReference>
<organism evidence="2 3">
    <name type="scientific">Laodelphax striatellus</name>
    <name type="common">Small brown planthopper</name>
    <name type="synonym">Delphax striatella</name>
    <dbReference type="NCBI Taxonomy" id="195883"/>
    <lineage>
        <taxon>Eukaryota</taxon>
        <taxon>Metazoa</taxon>
        <taxon>Ecdysozoa</taxon>
        <taxon>Arthropoda</taxon>
        <taxon>Hexapoda</taxon>
        <taxon>Insecta</taxon>
        <taxon>Pterygota</taxon>
        <taxon>Neoptera</taxon>
        <taxon>Paraneoptera</taxon>
        <taxon>Hemiptera</taxon>
        <taxon>Auchenorrhyncha</taxon>
        <taxon>Fulgoroidea</taxon>
        <taxon>Delphacidae</taxon>
        <taxon>Criomorphinae</taxon>
        <taxon>Laodelphax</taxon>
    </lineage>
</organism>
<evidence type="ECO:0000313" key="3">
    <source>
        <dbReference type="Proteomes" id="UP000291343"/>
    </source>
</evidence>
<evidence type="ECO:0008006" key="4">
    <source>
        <dbReference type="Google" id="ProtNLM"/>
    </source>
</evidence>
<reference evidence="2 3" key="1">
    <citation type="journal article" date="2017" name="Gigascience">
        <title>Genome sequence of the small brown planthopper, Laodelphax striatellus.</title>
        <authorList>
            <person name="Zhu J."/>
            <person name="Jiang F."/>
            <person name="Wang X."/>
            <person name="Yang P."/>
            <person name="Bao Y."/>
            <person name="Zhao W."/>
            <person name="Wang W."/>
            <person name="Lu H."/>
            <person name="Wang Q."/>
            <person name="Cui N."/>
            <person name="Li J."/>
            <person name="Chen X."/>
            <person name="Luo L."/>
            <person name="Yu J."/>
            <person name="Kang L."/>
            <person name="Cui F."/>
        </authorList>
    </citation>
    <scope>NUCLEOTIDE SEQUENCE [LARGE SCALE GENOMIC DNA]</scope>
    <source>
        <strain evidence="2">Lst14</strain>
    </source>
</reference>
<keyword evidence="1" id="KW-0732">Signal</keyword>
<feature type="chain" id="PRO_5019759214" description="Ig-like domain-containing protein" evidence="1">
    <location>
        <begin position="21"/>
        <end position="299"/>
    </location>
</feature>
<dbReference type="AlphaFoldDB" id="A0A482X759"/>
<feature type="signal peptide" evidence="1">
    <location>
        <begin position="1"/>
        <end position="20"/>
    </location>
</feature>
<accession>A0A482X759</accession>
<dbReference type="Proteomes" id="UP000291343">
    <property type="component" value="Unassembled WGS sequence"/>
</dbReference>
<dbReference type="SMR" id="A0A482X759"/>
<dbReference type="OrthoDB" id="6478865at2759"/>
<name>A0A482X759_LAOST</name>
<dbReference type="InterPro" id="IPR013783">
    <property type="entry name" value="Ig-like_fold"/>
</dbReference>
<protein>
    <recommendedName>
        <fullName evidence="4">Ig-like domain-containing protein</fullName>
    </recommendedName>
</protein>
<keyword evidence="3" id="KW-1185">Reference proteome</keyword>
<comment type="caution">
    <text evidence="2">The sequence shown here is derived from an EMBL/GenBank/DDBJ whole genome shotgun (WGS) entry which is preliminary data.</text>
</comment>
<sequence>MWTLDLGCTLAANLVLSVLTALTALHFCCVGGVQITALKVPETVVNGSEAAILDCEYTLKPEESKAVLTSGLVIKWFFNNGPAPVYQWIPGQKPQELGLLKGRLDLQHKASSQVAAMYRALRIVRPTTDLSGEYKCTVSTFDNEDFMIKKMIVYAPEKRLEVMQAQAEQDAVNISCRAQGLFPEPKMSLYKITDADQRIPMEGVNAETRRREEAGEGWDITATARLHDEELNTTAVIECLLSLPGTPYSRKKSMVYYPGRALAWTDSGGVGAWRAEINRLYTIIYFVHYCIVSLLLASS</sequence>
<gene>
    <name evidence="2" type="ORF">LSTR_LSTR010468</name>
</gene>
<dbReference type="PANTHER" id="PTHR21261:SF2">
    <property type="entry name" value="GH04238P-RELATED"/>
    <property type="match status" value="1"/>
</dbReference>
<dbReference type="EMBL" id="QKKF02016927">
    <property type="protein sequence ID" value="RZF41240.1"/>
    <property type="molecule type" value="Genomic_DNA"/>
</dbReference>
<dbReference type="PANTHER" id="PTHR21261">
    <property type="entry name" value="BEAT PROTEIN"/>
    <property type="match status" value="1"/>
</dbReference>
<proteinExistence type="predicted"/>
<dbReference type="SUPFAM" id="SSF48726">
    <property type="entry name" value="Immunoglobulin"/>
    <property type="match status" value="1"/>
</dbReference>
<dbReference type="InterPro" id="IPR036179">
    <property type="entry name" value="Ig-like_dom_sf"/>
</dbReference>